<feature type="transmembrane region" description="Helical" evidence="1">
    <location>
        <begin position="43"/>
        <end position="61"/>
    </location>
</feature>
<dbReference type="RefSeq" id="WP_162413375.1">
    <property type="nucleotide sequence ID" value="NZ_JAHQXE010000003.1"/>
</dbReference>
<organism evidence="3 4">
    <name type="scientific">Haloarcula salina</name>
    <dbReference type="NCBI Taxonomy" id="1429914"/>
    <lineage>
        <taxon>Archaea</taxon>
        <taxon>Methanobacteriati</taxon>
        <taxon>Methanobacteriota</taxon>
        <taxon>Stenosarchaea group</taxon>
        <taxon>Halobacteria</taxon>
        <taxon>Halobacteriales</taxon>
        <taxon>Haloarculaceae</taxon>
        <taxon>Haloarcula</taxon>
    </lineage>
</organism>
<feature type="domain" description="CAAX prenyl protease 2/Lysostaphin resistance protein A-like" evidence="2">
    <location>
        <begin position="154"/>
        <end position="252"/>
    </location>
</feature>
<gene>
    <name evidence="3" type="ORF">KTS37_11790</name>
</gene>
<keyword evidence="3" id="KW-0378">Hydrolase</keyword>
<dbReference type="PANTHER" id="PTHR39430">
    <property type="entry name" value="MEMBRANE-ASSOCIATED PROTEASE-RELATED"/>
    <property type="match status" value="1"/>
</dbReference>
<sequence length="330" mass="35544">MSPESLEQRDGRETQSVVDRVVSRVVWPIWNSADGRLRAPLRAVLPMVLSFLALAALQSVVRARLAHPIREPIEAAGIGAILVATILGGAWVIDRRPIGEYGLSLDRRWWRSFAVGGAIATVVNAGALAVAVGAGWATVVGIAEGAGDLSFPAAMVVVFSYVALASAWEEVVFRGAMLKNLAEGADGPVPQWAAVGMAVLASSLVFALLHGGKVDHPSQYGYYLLAGLLLSGAYVLTGDLALPIGFHVWYNFTQSAVFGLGHSQRTPELLAVEIVGPARWVGEEGIVYMLFVALGGLLLLAFVRWRDGRLGIDERVTRWTPRSERETRRR</sequence>
<feature type="transmembrane region" description="Helical" evidence="1">
    <location>
        <begin position="286"/>
        <end position="305"/>
    </location>
</feature>
<dbReference type="InterPro" id="IPR003675">
    <property type="entry name" value="Rce1/LyrA-like_dom"/>
</dbReference>
<keyword evidence="1" id="KW-1133">Transmembrane helix</keyword>
<evidence type="ECO:0000259" key="2">
    <source>
        <dbReference type="Pfam" id="PF02517"/>
    </source>
</evidence>
<dbReference type="Pfam" id="PF02517">
    <property type="entry name" value="Rce1-like"/>
    <property type="match status" value="1"/>
</dbReference>
<reference evidence="3" key="1">
    <citation type="submission" date="2021-06" db="EMBL/GenBank/DDBJ databases">
        <title>New haloarchaea isolates fom saline soil.</title>
        <authorList>
            <person name="Duran-Viseras A."/>
            <person name="Sanchez-Porro C.S."/>
            <person name="Ventosa A."/>
        </authorList>
    </citation>
    <scope>NUCLEOTIDE SEQUENCE</scope>
    <source>
        <strain evidence="3">JCM 18369</strain>
    </source>
</reference>
<evidence type="ECO:0000313" key="4">
    <source>
        <dbReference type="Proteomes" id="UP001166304"/>
    </source>
</evidence>
<dbReference type="PANTHER" id="PTHR39430:SF1">
    <property type="entry name" value="PROTEASE"/>
    <property type="match status" value="1"/>
</dbReference>
<keyword evidence="3" id="KW-0645">Protease</keyword>
<evidence type="ECO:0000313" key="3">
    <source>
        <dbReference type="EMBL" id="MBV0902470.1"/>
    </source>
</evidence>
<dbReference type="GO" id="GO:0008237">
    <property type="term" value="F:metallopeptidase activity"/>
    <property type="evidence" value="ECO:0007669"/>
    <property type="project" value="UniProtKB-KW"/>
</dbReference>
<dbReference type="AlphaFoldDB" id="A0AA41KCJ0"/>
<protein>
    <submittedName>
        <fullName evidence="3">CPBP family intramembrane metalloprotease</fullName>
    </submittedName>
</protein>
<feature type="transmembrane region" description="Helical" evidence="1">
    <location>
        <begin position="221"/>
        <end position="250"/>
    </location>
</feature>
<keyword evidence="1" id="KW-0472">Membrane</keyword>
<name>A0AA41KCJ0_9EURY</name>
<comment type="caution">
    <text evidence="3">The sequence shown here is derived from an EMBL/GenBank/DDBJ whole genome shotgun (WGS) entry which is preliminary data.</text>
</comment>
<dbReference type="GO" id="GO:0004175">
    <property type="term" value="F:endopeptidase activity"/>
    <property type="evidence" value="ECO:0007669"/>
    <property type="project" value="UniProtKB-ARBA"/>
</dbReference>
<dbReference type="GO" id="GO:0080120">
    <property type="term" value="P:CAAX-box protein maturation"/>
    <property type="evidence" value="ECO:0007669"/>
    <property type="project" value="UniProtKB-ARBA"/>
</dbReference>
<feature type="transmembrane region" description="Helical" evidence="1">
    <location>
        <begin position="149"/>
        <end position="169"/>
    </location>
</feature>
<proteinExistence type="predicted"/>
<dbReference type="EMBL" id="JAHQXE010000003">
    <property type="protein sequence ID" value="MBV0902470.1"/>
    <property type="molecule type" value="Genomic_DNA"/>
</dbReference>
<accession>A0AA41KCJ0</accession>
<dbReference type="Proteomes" id="UP001166304">
    <property type="component" value="Unassembled WGS sequence"/>
</dbReference>
<keyword evidence="4" id="KW-1185">Reference proteome</keyword>
<evidence type="ECO:0000256" key="1">
    <source>
        <dbReference type="SAM" id="Phobius"/>
    </source>
</evidence>
<keyword evidence="3" id="KW-0482">Metalloprotease</keyword>
<feature type="transmembrane region" description="Helical" evidence="1">
    <location>
        <begin position="113"/>
        <end position="137"/>
    </location>
</feature>
<feature type="transmembrane region" description="Helical" evidence="1">
    <location>
        <begin position="73"/>
        <end position="93"/>
    </location>
</feature>
<keyword evidence="1" id="KW-0812">Transmembrane</keyword>
<feature type="transmembrane region" description="Helical" evidence="1">
    <location>
        <begin position="189"/>
        <end position="209"/>
    </location>
</feature>